<accession>A0AAW2DJM4</accession>
<comment type="caution">
    <text evidence="1">The sequence shown here is derived from an EMBL/GenBank/DDBJ whole genome shotgun (WGS) entry which is preliminary data.</text>
</comment>
<sequence length="87" mass="9660">MSIVLDFTFEMGLQSSICHLFVTSIPASPVQLKQPAMDPSLLLQTKLNESPPFHSSTLAALQQDWLPVGRLYKGLDFAYFATVEAFL</sequence>
<dbReference type="EMBL" id="JAZDWU010000003">
    <property type="protein sequence ID" value="KAL0009385.1"/>
    <property type="molecule type" value="Genomic_DNA"/>
</dbReference>
<reference evidence="1 2" key="1">
    <citation type="submission" date="2024-01" db="EMBL/GenBank/DDBJ databases">
        <title>A telomere-to-telomere, gap-free genome of sweet tea (Lithocarpus litseifolius).</title>
        <authorList>
            <person name="Zhou J."/>
        </authorList>
    </citation>
    <scope>NUCLEOTIDE SEQUENCE [LARGE SCALE GENOMIC DNA]</scope>
    <source>
        <strain evidence="1">Zhou-2022a</strain>
        <tissue evidence="1">Leaf</tissue>
    </source>
</reference>
<proteinExistence type="predicted"/>
<evidence type="ECO:0000313" key="1">
    <source>
        <dbReference type="EMBL" id="KAL0009385.1"/>
    </source>
</evidence>
<dbReference type="AlphaFoldDB" id="A0AAW2DJM4"/>
<name>A0AAW2DJM4_9ROSI</name>
<organism evidence="1 2">
    <name type="scientific">Lithocarpus litseifolius</name>
    <dbReference type="NCBI Taxonomy" id="425828"/>
    <lineage>
        <taxon>Eukaryota</taxon>
        <taxon>Viridiplantae</taxon>
        <taxon>Streptophyta</taxon>
        <taxon>Embryophyta</taxon>
        <taxon>Tracheophyta</taxon>
        <taxon>Spermatophyta</taxon>
        <taxon>Magnoliopsida</taxon>
        <taxon>eudicotyledons</taxon>
        <taxon>Gunneridae</taxon>
        <taxon>Pentapetalae</taxon>
        <taxon>rosids</taxon>
        <taxon>fabids</taxon>
        <taxon>Fagales</taxon>
        <taxon>Fagaceae</taxon>
        <taxon>Lithocarpus</taxon>
    </lineage>
</organism>
<evidence type="ECO:0000313" key="2">
    <source>
        <dbReference type="Proteomes" id="UP001459277"/>
    </source>
</evidence>
<dbReference type="Proteomes" id="UP001459277">
    <property type="component" value="Unassembled WGS sequence"/>
</dbReference>
<keyword evidence="2" id="KW-1185">Reference proteome</keyword>
<protein>
    <submittedName>
        <fullName evidence="1">Uncharacterized protein</fullName>
    </submittedName>
</protein>
<gene>
    <name evidence="1" type="ORF">SO802_010887</name>
</gene>